<proteinExistence type="predicted"/>
<comment type="caution">
    <text evidence="6">The sequence shown here is derived from an EMBL/GenBank/DDBJ whole genome shotgun (WGS) entry which is preliminary data.</text>
</comment>
<dbReference type="AlphaFoldDB" id="A0A1V4HS44"/>
<accession>A0A1V4HS44</accession>
<name>A0A1V4HS44_9BACL</name>
<dbReference type="GO" id="GO:0016020">
    <property type="term" value="C:membrane"/>
    <property type="evidence" value="ECO:0007669"/>
    <property type="project" value="UniProtKB-SubCell"/>
</dbReference>
<dbReference type="OrthoDB" id="2797789at2"/>
<evidence type="ECO:0000256" key="1">
    <source>
        <dbReference type="ARBA" id="ARBA00004141"/>
    </source>
</evidence>
<dbReference type="SUPFAM" id="SSF52540">
    <property type="entry name" value="P-loop containing nucleoside triphosphate hydrolases"/>
    <property type="match status" value="1"/>
</dbReference>
<keyword evidence="7" id="KW-1185">Reference proteome</keyword>
<dbReference type="GO" id="GO:0003677">
    <property type="term" value="F:DNA binding"/>
    <property type="evidence" value="ECO:0007669"/>
    <property type="project" value="InterPro"/>
</dbReference>
<dbReference type="InterPro" id="IPR002543">
    <property type="entry name" value="FtsK_dom"/>
</dbReference>
<dbReference type="STRING" id="1469647.BC351_00420"/>
<feature type="domain" description="FtsK" evidence="5">
    <location>
        <begin position="422"/>
        <end position="607"/>
    </location>
</feature>
<gene>
    <name evidence="6" type="ORF">BC351_00420</name>
</gene>
<dbReference type="CDD" id="cd01127">
    <property type="entry name" value="TrwB_TraG_TraD_VirD4"/>
    <property type="match status" value="1"/>
</dbReference>
<reference evidence="7" key="1">
    <citation type="submission" date="2016-07" db="EMBL/GenBank/DDBJ databases">
        <authorList>
            <person name="Florea S."/>
            <person name="Webb J.S."/>
            <person name="Jaromczyk J."/>
            <person name="Schardl C.L."/>
        </authorList>
    </citation>
    <scope>NUCLEOTIDE SEQUENCE [LARGE SCALE GENOMIC DNA]</scope>
    <source>
        <strain evidence="7">CY1</strain>
    </source>
</reference>
<organism evidence="6 7">
    <name type="scientific">Paenibacillus ferrarius</name>
    <dbReference type="NCBI Taxonomy" id="1469647"/>
    <lineage>
        <taxon>Bacteria</taxon>
        <taxon>Bacillati</taxon>
        <taxon>Bacillota</taxon>
        <taxon>Bacilli</taxon>
        <taxon>Bacillales</taxon>
        <taxon>Paenibacillaceae</taxon>
        <taxon>Paenibacillus</taxon>
    </lineage>
</organism>
<protein>
    <recommendedName>
        <fullName evidence="5">FtsK domain-containing protein</fullName>
    </recommendedName>
</protein>
<dbReference type="GO" id="GO:0005524">
    <property type="term" value="F:ATP binding"/>
    <property type="evidence" value="ECO:0007669"/>
    <property type="project" value="UniProtKB-UniRule"/>
</dbReference>
<evidence type="ECO:0000313" key="7">
    <source>
        <dbReference type="Proteomes" id="UP000190626"/>
    </source>
</evidence>
<dbReference type="InterPro" id="IPR050206">
    <property type="entry name" value="FtsK/SpoIIIE/SftA"/>
</dbReference>
<evidence type="ECO:0000256" key="2">
    <source>
        <dbReference type="ARBA" id="ARBA00022741"/>
    </source>
</evidence>
<evidence type="ECO:0000313" key="6">
    <source>
        <dbReference type="EMBL" id="OPH61740.1"/>
    </source>
</evidence>
<dbReference type="PANTHER" id="PTHR22683">
    <property type="entry name" value="SPORULATION PROTEIN RELATED"/>
    <property type="match status" value="1"/>
</dbReference>
<sequence>MKLNIFNASVDTSTFIYGDLTFEYAESLLSSSEGTLGLEWLITRHRVKKYLFSQMEDLELERKPKLMIQTDLKELSCYSLSSYKPICFPFRMQLEENIMSSIIKYTDKTLADEKIIIQIILKKVQGVDWQIDSKLQYHSYISGIELPTKNKVVRSIQHRILEFLQNKEEFFGKNPMIEGAEQKFTEVGYETYIRFAIYGGNKEKRNQLAAKVKLGFSIMNYSNSWIMGIPLNKSRFIRDINLRRTPFVPTQLIMCVSELLPLFSSFDEEEKIEQLMVAPEEIETNENSHVYEIFPRGERVVREDDKNVAQRFNKAFKKLNLIKDTQIKINSIQHGSTVRRINFNLPEGLRLSQLQKSIPDIQTELALSHINIEQGKEPSTVSVVIPQDVREKVFIRDCLENPEFQKFIKNSEIPFIAGIGSDGEIIYDDLTRIRNLLIAGSQGSGKSVFLNCLLVIMMLLRSPKHLQMLLIDPKQVELAGYRKYPHVMDVVTDNKEAFLSLVAMVEKMEDRYTLLAKKGYKNIQQFNKNEKERLPYIVIVIDELADLIMTMPALEKQIILLAQKSRASGIYLIVATQKPLATVVTSLIKGNIPSRVCFTCADGTSYKVALDEVPKMQLLGRGDGLLSFEGIQGLVRFQGALIGRDDDEQDRIIEHLAGYWKGNFKKETLSIDSEAAPEDEDMTKLKRTILESGETRVTVLQKCLGVRSEKVSEMMMSLVDLGWLLKHRSKAKGYEMVLSEDQRKSELAKIK</sequence>
<comment type="subcellular location">
    <subcellularLocation>
        <location evidence="1">Membrane</location>
        <topology evidence="1">Multi-pass membrane protein</topology>
    </subcellularLocation>
</comment>
<dbReference type="EMBL" id="MBTG01000001">
    <property type="protein sequence ID" value="OPH61740.1"/>
    <property type="molecule type" value="Genomic_DNA"/>
</dbReference>
<feature type="binding site" evidence="4">
    <location>
        <begin position="440"/>
        <end position="447"/>
    </location>
    <ligand>
        <name>ATP</name>
        <dbReference type="ChEBI" id="CHEBI:30616"/>
    </ligand>
</feature>
<dbReference type="InterPro" id="IPR027417">
    <property type="entry name" value="P-loop_NTPase"/>
</dbReference>
<keyword evidence="3 4" id="KW-0067">ATP-binding</keyword>
<dbReference type="PROSITE" id="PS50901">
    <property type="entry name" value="FTSK"/>
    <property type="match status" value="1"/>
</dbReference>
<dbReference type="Proteomes" id="UP000190626">
    <property type="component" value="Unassembled WGS sequence"/>
</dbReference>
<dbReference type="RefSeq" id="WP_079408736.1">
    <property type="nucleotide sequence ID" value="NZ_MBTG01000001.1"/>
</dbReference>
<keyword evidence="2 4" id="KW-0547">Nucleotide-binding</keyword>
<evidence type="ECO:0000256" key="3">
    <source>
        <dbReference type="ARBA" id="ARBA00022840"/>
    </source>
</evidence>
<evidence type="ECO:0000259" key="5">
    <source>
        <dbReference type="PROSITE" id="PS50901"/>
    </source>
</evidence>
<dbReference type="Gene3D" id="3.40.50.300">
    <property type="entry name" value="P-loop containing nucleotide triphosphate hydrolases"/>
    <property type="match status" value="1"/>
</dbReference>
<evidence type="ECO:0000256" key="4">
    <source>
        <dbReference type="PROSITE-ProRule" id="PRU00289"/>
    </source>
</evidence>
<dbReference type="PANTHER" id="PTHR22683:SF41">
    <property type="entry name" value="DNA TRANSLOCASE FTSK"/>
    <property type="match status" value="1"/>
</dbReference>
<dbReference type="Pfam" id="PF01580">
    <property type="entry name" value="FtsK_SpoIIIE"/>
    <property type="match status" value="1"/>
</dbReference>